<proteinExistence type="predicted"/>
<dbReference type="PANTHER" id="PTHR39465:SF1">
    <property type="entry name" value="DNA LIGASE D 3'-PHOSPHOESTERASE DOMAIN-CONTAINING PROTEIN"/>
    <property type="match status" value="1"/>
</dbReference>
<dbReference type="Pfam" id="PF13298">
    <property type="entry name" value="LigD_N"/>
    <property type="match status" value="1"/>
</dbReference>
<evidence type="ECO:0000313" key="3">
    <source>
        <dbReference type="EMBL" id="AVR44461.1"/>
    </source>
</evidence>
<reference evidence="4" key="1">
    <citation type="submission" date="2018-03" db="EMBL/GenBank/DDBJ databases">
        <title>Gramella fulva sp. nov., isolated from a dry surface of tidal flat.</title>
        <authorList>
            <person name="Hwang S.H."/>
            <person name="Hwang W.M."/>
            <person name="Kang K."/>
            <person name="Ahn T.-Y."/>
        </authorList>
    </citation>
    <scope>NUCLEOTIDE SEQUENCE [LARGE SCALE GENOMIC DNA]</scope>
    <source>
        <strain evidence="4">SH35</strain>
    </source>
</reference>
<dbReference type="RefSeq" id="WP_107011239.1">
    <property type="nucleotide sequence ID" value="NZ_CP028136.1"/>
</dbReference>
<evidence type="ECO:0000259" key="2">
    <source>
        <dbReference type="Pfam" id="PF13298"/>
    </source>
</evidence>
<feature type="compositionally biased region" description="Basic and acidic residues" evidence="1">
    <location>
        <begin position="193"/>
        <end position="203"/>
    </location>
</feature>
<dbReference type="OrthoDB" id="9802472at2"/>
<dbReference type="PANTHER" id="PTHR39465">
    <property type="entry name" value="DNA LIGASE D, 3'-PHOSPHOESTERASE DOMAIN"/>
    <property type="match status" value="1"/>
</dbReference>
<accession>A0A2R3Z2G0</accession>
<name>A0A2R3Z2G0_9FLAO</name>
<gene>
    <name evidence="3" type="ORF">C7S20_03835</name>
</gene>
<dbReference type="EMBL" id="CP028136">
    <property type="protein sequence ID" value="AVR44461.1"/>
    <property type="molecule type" value="Genomic_DNA"/>
</dbReference>
<sequence length="203" mass="23222">MTKKGFLKEYHEKRDFDISSEPFGEEVDKKDKDKQIFVIQKHDASHLHFDFRLLVDGVLKSWAVPKGPSTDPKEKRLAVPTEDHPIKYADFEGVIPQDQYGGGTVMVWDAGTYENEKKDDDGNIISMEDQLKKGHATFILKGKKLKGGYTLIQTQKGKDERWILKKVDDDEADARRNPVNTENKSVLTGRTMEQIRKEAEKDG</sequence>
<feature type="domain" description="DNA ligase D 3'-phosphoesterase" evidence="2">
    <location>
        <begin position="40"/>
        <end position="152"/>
    </location>
</feature>
<dbReference type="Proteomes" id="UP000241507">
    <property type="component" value="Chromosome"/>
</dbReference>
<feature type="compositionally biased region" description="Polar residues" evidence="1">
    <location>
        <begin position="178"/>
        <end position="188"/>
    </location>
</feature>
<dbReference type="KEGG" id="grs:C7S20_03835"/>
<dbReference type="GO" id="GO:0016874">
    <property type="term" value="F:ligase activity"/>
    <property type="evidence" value="ECO:0007669"/>
    <property type="project" value="UniProtKB-KW"/>
</dbReference>
<protein>
    <submittedName>
        <fullName evidence="3">DNA ligase</fullName>
    </submittedName>
</protein>
<keyword evidence="3" id="KW-0436">Ligase</keyword>
<evidence type="ECO:0000313" key="4">
    <source>
        <dbReference type="Proteomes" id="UP000241507"/>
    </source>
</evidence>
<organism evidence="3 4">
    <name type="scientific">Christiangramia fulva</name>
    <dbReference type="NCBI Taxonomy" id="2126553"/>
    <lineage>
        <taxon>Bacteria</taxon>
        <taxon>Pseudomonadati</taxon>
        <taxon>Bacteroidota</taxon>
        <taxon>Flavobacteriia</taxon>
        <taxon>Flavobacteriales</taxon>
        <taxon>Flavobacteriaceae</taxon>
        <taxon>Christiangramia</taxon>
    </lineage>
</organism>
<dbReference type="AlphaFoldDB" id="A0A2R3Z2G0"/>
<evidence type="ECO:0000256" key="1">
    <source>
        <dbReference type="SAM" id="MobiDB-lite"/>
    </source>
</evidence>
<feature type="region of interest" description="Disordered" evidence="1">
    <location>
        <begin position="171"/>
        <end position="203"/>
    </location>
</feature>
<dbReference type="NCBIfam" id="TIGR02777">
    <property type="entry name" value="LigD_PE_dom"/>
    <property type="match status" value="1"/>
</dbReference>
<dbReference type="InterPro" id="IPR014144">
    <property type="entry name" value="LigD_PE_domain"/>
</dbReference>
<keyword evidence="4" id="KW-1185">Reference proteome</keyword>